<dbReference type="AlphaFoldDB" id="A0A1F7Y2P0"/>
<dbReference type="EMBL" id="MGGD01000006">
    <property type="protein sequence ID" value="OGM21587.1"/>
    <property type="molecule type" value="Genomic_DNA"/>
</dbReference>
<dbReference type="SUPFAM" id="SSF48452">
    <property type="entry name" value="TPR-like"/>
    <property type="match status" value="1"/>
</dbReference>
<dbReference type="Proteomes" id="UP000176741">
    <property type="component" value="Unassembled WGS sequence"/>
</dbReference>
<dbReference type="Gene3D" id="1.25.40.10">
    <property type="entry name" value="Tetratricopeptide repeat domain"/>
    <property type="match status" value="1"/>
</dbReference>
<protein>
    <submittedName>
        <fullName evidence="1">Uncharacterized protein</fullName>
    </submittedName>
</protein>
<dbReference type="Pfam" id="PF14559">
    <property type="entry name" value="TPR_19"/>
    <property type="match status" value="1"/>
</dbReference>
<proteinExistence type="predicted"/>
<sequence>MNNDVLAQDAISNALKGNWKKAVIINKKILETDPDNVDALNRLCKAYAELGNILKAKKTARIVLKKDQFNNIAKKTLEKLNALKKLDINSSPPTKPDVFIEEPGKTKIFSLLHLGDNTMMAKLDAGDEILINHHSHRVSANTIDGKYIGKLPDDLSARLKKLIGLGYSYKAVIKSADKKDVKILIRETYRSKKHIDFPSFPPEKIEYISFTAPELVHKKNDDDFMDEDEEE</sequence>
<name>A0A1F7Y2P0_9BACT</name>
<evidence type="ECO:0000313" key="1">
    <source>
        <dbReference type="EMBL" id="OGM21587.1"/>
    </source>
</evidence>
<gene>
    <name evidence="1" type="ORF">A2771_01210</name>
</gene>
<organism evidence="1 2">
    <name type="scientific">Candidatus Woesebacteria bacterium RIFCSPHIGHO2_01_FULL_38_26b</name>
    <dbReference type="NCBI Taxonomy" id="1802491"/>
    <lineage>
        <taxon>Bacteria</taxon>
        <taxon>Candidatus Woeseibacteriota</taxon>
    </lineage>
</organism>
<reference evidence="1 2" key="1">
    <citation type="journal article" date="2016" name="Nat. Commun.">
        <title>Thousands of microbial genomes shed light on interconnected biogeochemical processes in an aquifer system.</title>
        <authorList>
            <person name="Anantharaman K."/>
            <person name="Brown C.T."/>
            <person name="Hug L.A."/>
            <person name="Sharon I."/>
            <person name="Castelle C.J."/>
            <person name="Probst A.J."/>
            <person name="Thomas B.C."/>
            <person name="Singh A."/>
            <person name="Wilkins M.J."/>
            <person name="Karaoz U."/>
            <person name="Brodie E.L."/>
            <person name="Williams K.H."/>
            <person name="Hubbard S.S."/>
            <person name="Banfield J.F."/>
        </authorList>
    </citation>
    <scope>NUCLEOTIDE SEQUENCE [LARGE SCALE GENOMIC DNA]</scope>
</reference>
<evidence type="ECO:0000313" key="2">
    <source>
        <dbReference type="Proteomes" id="UP000176741"/>
    </source>
</evidence>
<accession>A0A1F7Y2P0</accession>
<comment type="caution">
    <text evidence="1">The sequence shown here is derived from an EMBL/GenBank/DDBJ whole genome shotgun (WGS) entry which is preliminary data.</text>
</comment>
<dbReference type="InterPro" id="IPR011990">
    <property type="entry name" value="TPR-like_helical_dom_sf"/>
</dbReference>